<comment type="caution">
    <text evidence="1">The sequence shown here is derived from an EMBL/GenBank/DDBJ whole genome shotgun (WGS) entry which is preliminary data.</text>
</comment>
<protein>
    <submittedName>
        <fullName evidence="1">Uncharacterized protein</fullName>
    </submittedName>
</protein>
<dbReference type="EMBL" id="ADVG01000003">
    <property type="protein sequence ID" value="EFH84781.1"/>
    <property type="molecule type" value="Genomic_DNA"/>
</dbReference>
<accession>D6TX48</accession>
<dbReference type="eggNOG" id="ENOG502Z7UM">
    <property type="taxonomic scope" value="Bacteria"/>
</dbReference>
<dbReference type="OrthoDB" id="1550253at2"/>
<sequence length="516" mass="60029">MITSSNTSNNKSIEVDMLVDEEIWGHRIYNEQTPWLCFLEFLGVLYAINKDPHQQTFVEVEPNTLSYLPQYRLYLRNILFNNPRLVAVMKETTNEEGRWQRWFSYMQDSGAGLSAQADFRYLQQRFEKFSDFVKVIDFLRGTAIEGDSNKRWSSKFVFPYGPACFYEDVSVSTRGSVTNDRRFFARTGEILYLMLCRSNRGPELLLQFENILFKENKWNKIVRALQPDATKEPTPSKAREGAYLPGGTRQRYQDLADDWLHIFRCSMPGYDALPHIVTIMGLHMLLYILERASETIRHSDRVTFVLEIIGPEKNSVHQLATASYQENNRLSQQAVEAYIDQKISTPSWQDAIMNNDIEAIRQLLDTDFSLKNAEKSDLDQDAEKIIKEFKNRALNRHQKHLEKVHGVWGGVIGLSSRRNSRYTRYTPKDILLKTLVLCTVTGRMEFQEFLHQLYTKYGFIIGQKQALQYFDAKKAEQDDFTMNAKRLEDRLASLGLLKRLSDACAYVENPFAQELQ</sequence>
<name>D6TX48_KTERA</name>
<dbReference type="AlphaFoldDB" id="D6TX48"/>
<proteinExistence type="predicted"/>
<evidence type="ECO:0000313" key="1">
    <source>
        <dbReference type="EMBL" id="EFH84781.1"/>
    </source>
</evidence>
<evidence type="ECO:0000313" key="2">
    <source>
        <dbReference type="Proteomes" id="UP000004508"/>
    </source>
</evidence>
<dbReference type="RefSeq" id="WP_007916550.1">
    <property type="nucleotide sequence ID" value="NZ_ADVG01000003.1"/>
</dbReference>
<gene>
    <name evidence="1" type="ORF">Krac_5886</name>
</gene>
<dbReference type="Proteomes" id="UP000004508">
    <property type="component" value="Unassembled WGS sequence"/>
</dbReference>
<dbReference type="STRING" id="485913.Krac_5886"/>
<keyword evidence="2" id="KW-1185">Reference proteome</keyword>
<organism evidence="1 2">
    <name type="scientific">Ktedonobacter racemifer DSM 44963</name>
    <dbReference type="NCBI Taxonomy" id="485913"/>
    <lineage>
        <taxon>Bacteria</taxon>
        <taxon>Bacillati</taxon>
        <taxon>Chloroflexota</taxon>
        <taxon>Ktedonobacteria</taxon>
        <taxon>Ktedonobacterales</taxon>
        <taxon>Ktedonobacteraceae</taxon>
        <taxon>Ktedonobacter</taxon>
    </lineage>
</organism>
<reference evidence="1 2" key="1">
    <citation type="journal article" date="2011" name="Stand. Genomic Sci.">
        <title>Non-contiguous finished genome sequence and contextual data of the filamentous soil bacterium Ktedonobacter racemifer type strain (SOSP1-21).</title>
        <authorList>
            <person name="Chang Y.J."/>
            <person name="Land M."/>
            <person name="Hauser L."/>
            <person name="Chertkov O."/>
            <person name="Del Rio T.G."/>
            <person name="Nolan M."/>
            <person name="Copeland A."/>
            <person name="Tice H."/>
            <person name="Cheng J.F."/>
            <person name="Lucas S."/>
            <person name="Han C."/>
            <person name="Goodwin L."/>
            <person name="Pitluck S."/>
            <person name="Ivanova N."/>
            <person name="Ovchinikova G."/>
            <person name="Pati A."/>
            <person name="Chen A."/>
            <person name="Palaniappan K."/>
            <person name="Mavromatis K."/>
            <person name="Liolios K."/>
            <person name="Brettin T."/>
            <person name="Fiebig A."/>
            <person name="Rohde M."/>
            <person name="Abt B."/>
            <person name="Goker M."/>
            <person name="Detter J.C."/>
            <person name="Woyke T."/>
            <person name="Bristow J."/>
            <person name="Eisen J.A."/>
            <person name="Markowitz V."/>
            <person name="Hugenholtz P."/>
            <person name="Kyrpides N.C."/>
            <person name="Klenk H.P."/>
            <person name="Lapidus A."/>
        </authorList>
    </citation>
    <scope>NUCLEOTIDE SEQUENCE [LARGE SCALE GENOMIC DNA]</scope>
    <source>
        <strain evidence="2">DSM 44963</strain>
    </source>
</reference>
<dbReference type="InParanoid" id="D6TX48"/>